<organism evidence="3">
    <name type="scientific">Eutreptiella gymnastica</name>
    <dbReference type="NCBI Taxonomy" id="73025"/>
    <lineage>
        <taxon>Eukaryota</taxon>
        <taxon>Discoba</taxon>
        <taxon>Euglenozoa</taxon>
        <taxon>Euglenida</taxon>
        <taxon>Spirocuta</taxon>
        <taxon>Euglenophyceae</taxon>
        <taxon>Eutreptiales</taxon>
        <taxon>Eutreptiaceae</taxon>
        <taxon>Eutreptiella</taxon>
    </lineage>
</organism>
<name>A0A7S1IYG1_9EUGL</name>
<evidence type="ECO:0000256" key="2">
    <source>
        <dbReference type="SAM" id="SignalP"/>
    </source>
</evidence>
<dbReference type="Gene3D" id="3.40.390.10">
    <property type="entry name" value="Collagenase (Catalytic Domain)"/>
    <property type="match status" value="1"/>
</dbReference>
<dbReference type="EMBL" id="HBGA01102472">
    <property type="protein sequence ID" value="CAD9027001.1"/>
    <property type="molecule type" value="Transcribed_RNA"/>
</dbReference>
<protein>
    <recommendedName>
        <fullName evidence="4">Peptidase M10 metallopeptidase domain-containing protein</fullName>
    </recommendedName>
</protein>
<feature type="compositionally biased region" description="Gly residues" evidence="1">
    <location>
        <begin position="213"/>
        <end position="224"/>
    </location>
</feature>
<sequence>MRITLSLVVLCFVYGAQSVCLTDHWWNQYHWSFGSGGRDLTIANCHGPSSGRIKGKTVTSPLTTSDWSEIYQHVVGNWVMDDALGYRLQPVSCNQNADIVMLNDFYGNTGWLGIAEISVSDGMHIDASWSKFNDYYGYKYGDPKAVAKSVQCQEVGHTLGMDHQSETGENCGSCMDYWSGGFNLNVDAEDTALIRQVYNLSKPDGAAGHATWGSGGGGGGGGRGPNIHGVPKPSQSSGARAGG</sequence>
<dbReference type="AlphaFoldDB" id="A0A7S1IYG1"/>
<proteinExistence type="predicted"/>
<accession>A0A7S1IYG1</accession>
<dbReference type="GO" id="GO:0008237">
    <property type="term" value="F:metallopeptidase activity"/>
    <property type="evidence" value="ECO:0007669"/>
    <property type="project" value="InterPro"/>
</dbReference>
<evidence type="ECO:0000313" key="3">
    <source>
        <dbReference type="EMBL" id="CAD9027001.1"/>
    </source>
</evidence>
<feature type="chain" id="PRO_5031460512" description="Peptidase M10 metallopeptidase domain-containing protein" evidence="2">
    <location>
        <begin position="19"/>
        <end position="243"/>
    </location>
</feature>
<feature type="signal peptide" evidence="2">
    <location>
        <begin position="1"/>
        <end position="18"/>
    </location>
</feature>
<reference evidence="3" key="1">
    <citation type="submission" date="2021-01" db="EMBL/GenBank/DDBJ databases">
        <authorList>
            <person name="Corre E."/>
            <person name="Pelletier E."/>
            <person name="Niang G."/>
            <person name="Scheremetjew M."/>
            <person name="Finn R."/>
            <person name="Kale V."/>
            <person name="Holt S."/>
            <person name="Cochrane G."/>
            <person name="Meng A."/>
            <person name="Brown T."/>
            <person name="Cohen L."/>
        </authorList>
    </citation>
    <scope>NUCLEOTIDE SEQUENCE</scope>
    <source>
        <strain evidence="3">NIES-381</strain>
    </source>
</reference>
<dbReference type="InterPro" id="IPR024079">
    <property type="entry name" value="MetalloPept_cat_dom_sf"/>
</dbReference>
<dbReference type="SUPFAM" id="SSF55486">
    <property type="entry name" value="Metalloproteases ('zincins'), catalytic domain"/>
    <property type="match status" value="1"/>
</dbReference>
<feature type="compositionally biased region" description="Polar residues" evidence="1">
    <location>
        <begin position="233"/>
        <end position="243"/>
    </location>
</feature>
<evidence type="ECO:0008006" key="4">
    <source>
        <dbReference type="Google" id="ProtNLM"/>
    </source>
</evidence>
<feature type="region of interest" description="Disordered" evidence="1">
    <location>
        <begin position="209"/>
        <end position="243"/>
    </location>
</feature>
<evidence type="ECO:0000256" key="1">
    <source>
        <dbReference type="SAM" id="MobiDB-lite"/>
    </source>
</evidence>
<keyword evidence="2" id="KW-0732">Signal</keyword>
<gene>
    <name evidence="3" type="ORF">EGYM00392_LOCUS38131</name>
</gene>